<evidence type="ECO:0000256" key="2">
    <source>
        <dbReference type="SAM" id="Phobius"/>
    </source>
</evidence>
<keyword evidence="4" id="KW-1185">Reference proteome</keyword>
<reference evidence="3 4" key="1">
    <citation type="journal article" date="2024" name="BMC Genomics">
        <title>De novo assembly and annotation of Popillia japonica's genome with initial clues to its potential as an invasive pest.</title>
        <authorList>
            <person name="Cucini C."/>
            <person name="Boschi S."/>
            <person name="Funari R."/>
            <person name="Cardaioli E."/>
            <person name="Iannotti N."/>
            <person name="Marturano G."/>
            <person name="Paoli F."/>
            <person name="Bruttini M."/>
            <person name="Carapelli A."/>
            <person name="Frati F."/>
            <person name="Nardi F."/>
        </authorList>
    </citation>
    <scope>NUCLEOTIDE SEQUENCE [LARGE SCALE GENOMIC DNA]</scope>
    <source>
        <strain evidence="3">DMR45628</strain>
    </source>
</reference>
<organism evidence="3 4">
    <name type="scientific">Popillia japonica</name>
    <name type="common">Japanese beetle</name>
    <dbReference type="NCBI Taxonomy" id="7064"/>
    <lineage>
        <taxon>Eukaryota</taxon>
        <taxon>Metazoa</taxon>
        <taxon>Ecdysozoa</taxon>
        <taxon>Arthropoda</taxon>
        <taxon>Hexapoda</taxon>
        <taxon>Insecta</taxon>
        <taxon>Pterygota</taxon>
        <taxon>Neoptera</taxon>
        <taxon>Endopterygota</taxon>
        <taxon>Coleoptera</taxon>
        <taxon>Polyphaga</taxon>
        <taxon>Scarabaeiformia</taxon>
        <taxon>Scarabaeidae</taxon>
        <taxon>Rutelinae</taxon>
        <taxon>Popillia</taxon>
    </lineage>
</organism>
<keyword evidence="2" id="KW-0472">Membrane</keyword>
<feature type="region of interest" description="Disordered" evidence="1">
    <location>
        <begin position="78"/>
        <end position="113"/>
    </location>
</feature>
<dbReference type="Proteomes" id="UP001458880">
    <property type="component" value="Unassembled WGS sequence"/>
</dbReference>
<proteinExistence type="predicted"/>
<feature type="transmembrane region" description="Helical" evidence="2">
    <location>
        <begin position="20"/>
        <end position="38"/>
    </location>
</feature>
<dbReference type="EMBL" id="JASPKY010000672">
    <property type="protein sequence ID" value="KAK9686959.1"/>
    <property type="molecule type" value="Genomic_DNA"/>
</dbReference>
<dbReference type="AlphaFoldDB" id="A0AAW1ICD1"/>
<gene>
    <name evidence="3" type="ORF">QE152_g36808</name>
</gene>
<protein>
    <submittedName>
        <fullName evidence="3">Uncharacterized protein</fullName>
    </submittedName>
</protein>
<evidence type="ECO:0000256" key="1">
    <source>
        <dbReference type="SAM" id="MobiDB-lite"/>
    </source>
</evidence>
<comment type="caution">
    <text evidence="3">The sequence shown here is derived from an EMBL/GenBank/DDBJ whole genome shotgun (WGS) entry which is preliminary data.</text>
</comment>
<name>A0AAW1ICD1_POPJA</name>
<keyword evidence="2" id="KW-1133">Transmembrane helix</keyword>
<evidence type="ECO:0000313" key="4">
    <source>
        <dbReference type="Proteomes" id="UP001458880"/>
    </source>
</evidence>
<keyword evidence="2" id="KW-0812">Transmembrane</keyword>
<sequence>MKAKITDIKRLTKNQSLIHLFSHFCIFLLPVFFIDISAESIYESVFLKGERTKFEQTFPKREREESMTVHFFAKTTGKRVAAREEQYKHTHTNTSSDGRSEGSFSMSGVDGQS</sequence>
<feature type="compositionally biased region" description="Polar residues" evidence="1">
    <location>
        <begin position="92"/>
        <end position="113"/>
    </location>
</feature>
<evidence type="ECO:0000313" key="3">
    <source>
        <dbReference type="EMBL" id="KAK9686959.1"/>
    </source>
</evidence>
<accession>A0AAW1ICD1</accession>